<name>A0ACB8B0W2_9AGAM</name>
<proteinExistence type="predicted"/>
<dbReference type="Proteomes" id="UP000790709">
    <property type="component" value="Unassembled WGS sequence"/>
</dbReference>
<keyword evidence="2" id="KW-1185">Reference proteome</keyword>
<accession>A0ACB8B0W2</accession>
<comment type="caution">
    <text evidence="1">The sequence shown here is derived from an EMBL/GenBank/DDBJ whole genome shotgun (WGS) entry which is preliminary data.</text>
</comment>
<evidence type="ECO:0000313" key="1">
    <source>
        <dbReference type="EMBL" id="KAH7919160.1"/>
    </source>
</evidence>
<feature type="non-terminal residue" evidence="1">
    <location>
        <position position="153"/>
    </location>
</feature>
<protein>
    <submittedName>
        <fullName evidence="1">Uncharacterized protein</fullName>
    </submittedName>
</protein>
<sequence>MFATVPQSPGDGGEWTVSEDWEQARGIVYDLFMVDSTDSSALALRERFEKEPLFLEIVNTILDLDRERPIRDKHRAGHCTKFFFIRDGKLWRVPNNSSTRVHSRLECIMQAEAVEMARQEHRSRGHWGRDMIKLQLMDHIYSPHLDRSIATAI</sequence>
<organism evidence="1 2">
    <name type="scientific">Leucogyrophana mollusca</name>
    <dbReference type="NCBI Taxonomy" id="85980"/>
    <lineage>
        <taxon>Eukaryota</taxon>
        <taxon>Fungi</taxon>
        <taxon>Dikarya</taxon>
        <taxon>Basidiomycota</taxon>
        <taxon>Agaricomycotina</taxon>
        <taxon>Agaricomycetes</taxon>
        <taxon>Agaricomycetidae</taxon>
        <taxon>Boletales</taxon>
        <taxon>Boletales incertae sedis</taxon>
        <taxon>Leucogyrophana</taxon>
    </lineage>
</organism>
<gene>
    <name evidence="1" type="ORF">BV22DRAFT_1023468</name>
</gene>
<dbReference type="EMBL" id="MU266689">
    <property type="protein sequence ID" value="KAH7919160.1"/>
    <property type="molecule type" value="Genomic_DNA"/>
</dbReference>
<evidence type="ECO:0000313" key="2">
    <source>
        <dbReference type="Proteomes" id="UP000790709"/>
    </source>
</evidence>
<reference evidence="1" key="1">
    <citation type="journal article" date="2021" name="New Phytol.">
        <title>Evolutionary innovations through gain and loss of genes in the ectomycorrhizal Boletales.</title>
        <authorList>
            <person name="Wu G."/>
            <person name="Miyauchi S."/>
            <person name="Morin E."/>
            <person name="Kuo A."/>
            <person name="Drula E."/>
            <person name="Varga T."/>
            <person name="Kohler A."/>
            <person name="Feng B."/>
            <person name="Cao Y."/>
            <person name="Lipzen A."/>
            <person name="Daum C."/>
            <person name="Hundley H."/>
            <person name="Pangilinan J."/>
            <person name="Johnson J."/>
            <person name="Barry K."/>
            <person name="LaButti K."/>
            <person name="Ng V."/>
            <person name="Ahrendt S."/>
            <person name="Min B."/>
            <person name="Choi I.G."/>
            <person name="Park H."/>
            <person name="Plett J.M."/>
            <person name="Magnuson J."/>
            <person name="Spatafora J.W."/>
            <person name="Nagy L.G."/>
            <person name="Henrissat B."/>
            <person name="Grigoriev I.V."/>
            <person name="Yang Z.L."/>
            <person name="Xu J."/>
            <person name="Martin F.M."/>
        </authorList>
    </citation>
    <scope>NUCLEOTIDE SEQUENCE</scope>
    <source>
        <strain evidence="1">KUC20120723A-06</strain>
    </source>
</reference>